<name>M0BIC0_9EURY</name>
<gene>
    <name evidence="1" type="ORF">C479_11260</name>
</gene>
<evidence type="ECO:0000313" key="2">
    <source>
        <dbReference type="Proteomes" id="UP000011560"/>
    </source>
</evidence>
<proteinExistence type="predicted"/>
<keyword evidence="2" id="KW-1185">Reference proteome</keyword>
<protein>
    <submittedName>
        <fullName evidence="1">Uncharacterized protein</fullName>
    </submittedName>
</protein>
<reference evidence="1 2" key="1">
    <citation type="journal article" date="2014" name="PLoS Genet.">
        <title>Phylogenetically driven sequencing of extremely halophilic archaea reveals strategies for static and dynamic osmo-response.</title>
        <authorList>
            <person name="Becker E.A."/>
            <person name="Seitzer P.M."/>
            <person name="Tritt A."/>
            <person name="Larsen D."/>
            <person name="Krusor M."/>
            <person name="Yao A.I."/>
            <person name="Wu D."/>
            <person name="Madern D."/>
            <person name="Eisen J.A."/>
            <person name="Darling A.E."/>
            <person name="Facciotti M.T."/>
        </authorList>
    </citation>
    <scope>NUCLEOTIDE SEQUENCE [LARGE SCALE GENOMIC DNA]</scope>
    <source>
        <strain evidence="1 2">JCM 14624</strain>
    </source>
</reference>
<dbReference type="AlphaFoldDB" id="M0BIC0"/>
<organism evidence="1 2">
    <name type="scientific">Halovivax asiaticus JCM 14624</name>
    <dbReference type="NCBI Taxonomy" id="1227490"/>
    <lineage>
        <taxon>Archaea</taxon>
        <taxon>Methanobacteriati</taxon>
        <taxon>Methanobacteriota</taxon>
        <taxon>Stenosarchaea group</taxon>
        <taxon>Halobacteria</taxon>
        <taxon>Halobacteriales</taxon>
        <taxon>Natrialbaceae</taxon>
        <taxon>Halovivax</taxon>
    </lineage>
</organism>
<dbReference type="STRING" id="1227490.C479_11260"/>
<dbReference type="EMBL" id="AOIQ01000017">
    <property type="protein sequence ID" value="ELZ09394.1"/>
    <property type="molecule type" value="Genomic_DNA"/>
</dbReference>
<accession>M0BIC0</accession>
<comment type="caution">
    <text evidence="1">The sequence shown here is derived from an EMBL/GenBank/DDBJ whole genome shotgun (WGS) entry which is preliminary data.</text>
</comment>
<dbReference type="Proteomes" id="UP000011560">
    <property type="component" value="Unassembled WGS sequence"/>
</dbReference>
<dbReference type="RefSeq" id="WP_007702373.1">
    <property type="nucleotide sequence ID" value="NZ_AOIQ01000017.1"/>
</dbReference>
<sequence>MTDAFVRASALYDVETRSTIVHPAKQASDIEVREAVDKAGGEPA</sequence>
<evidence type="ECO:0000313" key="1">
    <source>
        <dbReference type="EMBL" id="ELZ09394.1"/>
    </source>
</evidence>